<reference evidence="1" key="2">
    <citation type="submission" date="2023-03" db="EMBL/GenBank/DDBJ databases">
        <authorList>
            <person name="Inwood S.N."/>
            <person name="Skelly J.G."/>
            <person name="Guhlin J."/>
            <person name="Harrop T.W.R."/>
            <person name="Goldson S.G."/>
            <person name="Dearden P.K."/>
        </authorList>
    </citation>
    <scope>NUCLEOTIDE SEQUENCE</scope>
    <source>
        <strain evidence="1">Irish</strain>
        <tissue evidence="1">Whole body</tissue>
    </source>
</reference>
<comment type="caution">
    <text evidence="1">The sequence shown here is derived from an EMBL/GenBank/DDBJ whole genome shotgun (WGS) entry which is preliminary data.</text>
</comment>
<evidence type="ECO:0000313" key="2">
    <source>
        <dbReference type="Proteomes" id="UP001168990"/>
    </source>
</evidence>
<organism evidence="1 2">
    <name type="scientific">Microctonus aethiopoides</name>
    <dbReference type="NCBI Taxonomy" id="144406"/>
    <lineage>
        <taxon>Eukaryota</taxon>
        <taxon>Metazoa</taxon>
        <taxon>Ecdysozoa</taxon>
        <taxon>Arthropoda</taxon>
        <taxon>Hexapoda</taxon>
        <taxon>Insecta</taxon>
        <taxon>Pterygota</taxon>
        <taxon>Neoptera</taxon>
        <taxon>Endopterygota</taxon>
        <taxon>Hymenoptera</taxon>
        <taxon>Apocrita</taxon>
        <taxon>Ichneumonoidea</taxon>
        <taxon>Braconidae</taxon>
        <taxon>Euphorinae</taxon>
        <taxon>Microctonus</taxon>
    </lineage>
</organism>
<name>A0AA39FU02_9HYME</name>
<dbReference type="AlphaFoldDB" id="A0AA39FU02"/>
<evidence type="ECO:0000313" key="1">
    <source>
        <dbReference type="EMBL" id="KAK0175814.1"/>
    </source>
</evidence>
<dbReference type="EMBL" id="JAQQBS010000001">
    <property type="protein sequence ID" value="KAK0175814.1"/>
    <property type="molecule type" value="Genomic_DNA"/>
</dbReference>
<sequence length="167" mass="20082">MFEIEEETRDFLTINQKDFDKKKIQKVKKYVASSYYVASYNAINGPYREYLYNIRNKSNFSAEKEANNISEYLKKIYRQKIDSRNLLSIEKLISDVIEGKKKNQSKSIYQSDYFKEFDDTLLLYGKLIDNNNVRMPLPDNWIVPETIYNKSYRNIQRKFKVEESFRS</sequence>
<reference evidence="1" key="1">
    <citation type="journal article" date="2023" name="bioRxiv">
        <title>Scaffold-level genome assemblies of two parasitoid biocontrol wasps reveal the parthenogenesis mechanism and an associated novel virus.</title>
        <authorList>
            <person name="Inwood S."/>
            <person name="Skelly J."/>
            <person name="Guhlin J."/>
            <person name="Harrop T."/>
            <person name="Goldson S."/>
            <person name="Dearden P."/>
        </authorList>
    </citation>
    <scope>NUCLEOTIDE SEQUENCE</scope>
    <source>
        <strain evidence="1">Irish</strain>
        <tissue evidence="1">Whole body</tissue>
    </source>
</reference>
<accession>A0AA39FU02</accession>
<gene>
    <name evidence="1" type="ORF">PV328_000016</name>
</gene>
<keyword evidence="2" id="KW-1185">Reference proteome</keyword>
<proteinExistence type="predicted"/>
<protein>
    <submittedName>
        <fullName evidence="1">Uncharacterized protein</fullName>
    </submittedName>
</protein>
<dbReference type="Proteomes" id="UP001168990">
    <property type="component" value="Unassembled WGS sequence"/>
</dbReference>